<proteinExistence type="inferred from homology"/>
<evidence type="ECO:0000259" key="8">
    <source>
        <dbReference type="Pfam" id="PF01435"/>
    </source>
</evidence>
<keyword evidence="7" id="KW-1133">Transmembrane helix</keyword>
<comment type="similarity">
    <text evidence="6">Belongs to the peptidase M48 family.</text>
</comment>
<keyword evidence="4 6" id="KW-0862">Zinc</keyword>
<gene>
    <name evidence="10" type="ORF">CP49_13480</name>
</gene>
<name>A0A0R3KE30_9BRAD</name>
<evidence type="ECO:0000313" key="10">
    <source>
        <dbReference type="EMBL" id="KRQ93154.1"/>
    </source>
</evidence>
<dbReference type="InterPro" id="IPR051156">
    <property type="entry name" value="Mito/Outer_Membr_Metalloprot"/>
</dbReference>
<dbReference type="GO" id="GO:0004222">
    <property type="term" value="F:metalloendopeptidase activity"/>
    <property type="evidence" value="ECO:0007669"/>
    <property type="project" value="InterPro"/>
</dbReference>
<dbReference type="GO" id="GO:0051603">
    <property type="term" value="P:proteolysis involved in protein catabolic process"/>
    <property type="evidence" value="ECO:0007669"/>
    <property type="project" value="TreeGrafter"/>
</dbReference>
<dbReference type="Proteomes" id="UP000051913">
    <property type="component" value="Unassembled WGS sequence"/>
</dbReference>
<protein>
    <submittedName>
        <fullName evidence="10">Metalloendopeptidase</fullName>
    </submittedName>
</protein>
<feature type="transmembrane region" description="Helical" evidence="7">
    <location>
        <begin position="105"/>
        <end position="131"/>
    </location>
</feature>
<evidence type="ECO:0000256" key="1">
    <source>
        <dbReference type="ARBA" id="ARBA00022670"/>
    </source>
</evidence>
<keyword evidence="2" id="KW-0479">Metal-binding</keyword>
<feature type="domain" description="DUF7092" evidence="9">
    <location>
        <begin position="16"/>
        <end position="90"/>
    </location>
</feature>
<dbReference type="GO" id="GO:0046872">
    <property type="term" value="F:metal ion binding"/>
    <property type="evidence" value="ECO:0007669"/>
    <property type="project" value="UniProtKB-KW"/>
</dbReference>
<keyword evidence="7" id="KW-0472">Membrane</keyword>
<evidence type="ECO:0000256" key="4">
    <source>
        <dbReference type="ARBA" id="ARBA00022833"/>
    </source>
</evidence>
<keyword evidence="3 6" id="KW-0378">Hydrolase</keyword>
<dbReference type="EMBL" id="LLXX01000223">
    <property type="protein sequence ID" value="KRQ93154.1"/>
    <property type="molecule type" value="Genomic_DNA"/>
</dbReference>
<dbReference type="PANTHER" id="PTHR22726:SF1">
    <property type="entry name" value="METALLOENDOPEPTIDASE OMA1, MITOCHONDRIAL"/>
    <property type="match status" value="1"/>
</dbReference>
<evidence type="ECO:0000313" key="11">
    <source>
        <dbReference type="Proteomes" id="UP000051913"/>
    </source>
</evidence>
<evidence type="ECO:0000256" key="7">
    <source>
        <dbReference type="SAM" id="Phobius"/>
    </source>
</evidence>
<accession>A0A0R3KE30</accession>
<evidence type="ECO:0000256" key="2">
    <source>
        <dbReference type="ARBA" id="ARBA00022723"/>
    </source>
</evidence>
<dbReference type="InterPro" id="IPR001915">
    <property type="entry name" value="Peptidase_M48"/>
</dbReference>
<evidence type="ECO:0000256" key="3">
    <source>
        <dbReference type="ARBA" id="ARBA00022801"/>
    </source>
</evidence>
<dbReference type="InterPro" id="IPR055518">
    <property type="entry name" value="DUF7092"/>
</dbReference>
<dbReference type="AlphaFoldDB" id="A0A0R3KE30"/>
<keyword evidence="1 6" id="KW-0645">Protease</keyword>
<sequence>MDNDAPEISTSQRSGSAIYFDGVSSRRRTVAVRLSDRLEIEEDGQAPAAWAYSDIRRVDGPTGMLRVSCLTAPALARLEVRDTTLAAELISRCARIDDNATGRRGVAAIVGWSLAAAISIVAVVLFGLPLIADRLTPLVPEAFERRLGDVADSQIKTMFDAKVCDNAAGQKAFVKLVTAIREAAGLDTSVQSGVLSSSLPNAFALPGGRVYLFNGLLAKAENPDEIAGVLAHELGHLKHRDSMRGLIRDGSTSFLIGLLFGDITGSSALIFGSRTLVTSSHSREAETNADSFAIDVMHRLGRPAKPTGELLLRVTGKEGKGLSIISTHPLSEDRLARMSRQDQPASGPPLLSAGEWRSLKAICDGNPDAIKL</sequence>
<evidence type="ECO:0000256" key="6">
    <source>
        <dbReference type="RuleBase" id="RU003983"/>
    </source>
</evidence>
<dbReference type="STRING" id="1518501.CQ10_37085"/>
<dbReference type="OrthoDB" id="9810445at2"/>
<reference evidence="10 11" key="1">
    <citation type="submission" date="2014-03" db="EMBL/GenBank/DDBJ databases">
        <title>Bradyrhizobium valentinum sp. nov., isolated from effective nodules of Lupinus mariae-josephae, a lupine endemic of basic-lime soils in Eastern Spain.</title>
        <authorList>
            <person name="Duran D."/>
            <person name="Rey L."/>
            <person name="Navarro A."/>
            <person name="Busquets A."/>
            <person name="Imperial J."/>
            <person name="Ruiz-Argueso T."/>
        </authorList>
    </citation>
    <scope>NUCLEOTIDE SEQUENCE [LARGE SCALE GENOMIC DNA]</scope>
    <source>
        <strain evidence="10 11">LmjM3</strain>
    </source>
</reference>
<dbReference type="GO" id="GO:0016020">
    <property type="term" value="C:membrane"/>
    <property type="evidence" value="ECO:0007669"/>
    <property type="project" value="TreeGrafter"/>
</dbReference>
<feature type="domain" description="Peptidase M48" evidence="8">
    <location>
        <begin position="192"/>
        <end position="339"/>
    </location>
</feature>
<dbReference type="RefSeq" id="WP_057855355.1">
    <property type="nucleotide sequence ID" value="NZ_LLXX01000223.1"/>
</dbReference>
<evidence type="ECO:0000259" key="9">
    <source>
        <dbReference type="Pfam" id="PF23368"/>
    </source>
</evidence>
<evidence type="ECO:0000256" key="5">
    <source>
        <dbReference type="ARBA" id="ARBA00023049"/>
    </source>
</evidence>
<comment type="caution">
    <text evidence="10">The sequence shown here is derived from an EMBL/GenBank/DDBJ whole genome shotgun (WGS) entry which is preliminary data.</text>
</comment>
<dbReference type="PANTHER" id="PTHR22726">
    <property type="entry name" value="METALLOENDOPEPTIDASE OMA1"/>
    <property type="match status" value="1"/>
</dbReference>
<dbReference type="Pfam" id="PF23368">
    <property type="entry name" value="DUF7092"/>
    <property type="match status" value="1"/>
</dbReference>
<organism evidence="10 11">
    <name type="scientific">Bradyrhizobium valentinum</name>
    <dbReference type="NCBI Taxonomy" id="1518501"/>
    <lineage>
        <taxon>Bacteria</taxon>
        <taxon>Pseudomonadati</taxon>
        <taxon>Pseudomonadota</taxon>
        <taxon>Alphaproteobacteria</taxon>
        <taxon>Hyphomicrobiales</taxon>
        <taxon>Nitrobacteraceae</taxon>
        <taxon>Bradyrhizobium</taxon>
    </lineage>
</organism>
<keyword evidence="11" id="KW-1185">Reference proteome</keyword>
<dbReference type="CDD" id="cd07332">
    <property type="entry name" value="M48C_Oma1_like"/>
    <property type="match status" value="1"/>
</dbReference>
<dbReference type="Pfam" id="PF01435">
    <property type="entry name" value="Peptidase_M48"/>
    <property type="match status" value="1"/>
</dbReference>
<keyword evidence="7" id="KW-0812">Transmembrane</keyword>
<keyword evidence="5 6" id="KW-0482">Metalloprotease</keyword>
<comment type="cofactor">
    <cofactor evidence="6">
        <name>Zn(2+)</name>
        <dbReference type="ChEBI" id="CHEBI:29105"/>
    </cofactor>
    <text evidence="6">Binds 1 zinc ion per subunit.</text>
</comment>
<dbReference type="Gene3D" id="3.30.2010.10">
    <property type="entry name" value="Metalloproteases ('zincins'), catalytic domain"/>
    <property type="match status" value="1"/>
</dbReference>